<evidence type="ECO:0000259" key="4">
    <source>
        <dbReference type="Pfam" id="PF03033"/>
    </source>
</evidence>
<comment type="caution">
    <text evidence="6">The sequence shown here is derived from an EMBL/GenBank/DDBJ whole genome shotgun (WGS) entry which is preliminary data.</text>
</comment>
<dbReference type="Gene3D" id="3.40.50.2000">
    <property type="entry name" value="Glycogen Phosphorylase B"/>
    <property type="match status" value="2"/>
</dbReference>
<protein>
    <submittedName>
        <fullName evidence="6">Glycosyltransferase</fullName>
        <ecNumber evidence="6">2.4.-.-</ecNumber>
    </submittedName>
</protein>
<evidence type="ECO:0000256" key="3">
    <source>
        <dbReference type="SAM" id="Coils"/>
    </source>
</evidence>
<reference evidence="6 7" key="1">
    <citation type="journal article" date="2023" name="Int. J. Syst. Evol. Microbiol.">
        <title>Streptococcus sciuri sp. nov., Staphylococcus marylandisciuri sp. nov. and Staphylococcus americanisciuri sp. nov., isolated from faeces of eastern grey squirrel (Sciurus carolinensis).</title>
        <authorList>
            <person name="Volokhov D.V."/>
            <person name="Zagorodnyaya T.A."/>
            <person name="Furtak V.A."/>
            <person name="Nattanmai G."/>
            <person name="Randall L."/>
            <person name="Jose S."/>
            <person name="Gao Y."/>
            <person name="Eisenberg T."/>
            <person name="Delmonte P."/>
            <person name="Blom J."/>
            <person name="Mitchell K.K."/>
        </authorList>
    </citation>
    <scope>NUCLEOTIDE SEQUENCE [LARGE SCALE GENOMIC DNA]</scope>
    <source>
        <strain evidence="6 7">SQ8-PEA</strain>
    </source>
</reference>
<accession>A0ABT2QQJ6</accession>
<gene>
    <name evidence="6" type="ORF">N9R04_05950</name>
</gene>
<dbReference type="Proteomes" id="UP001209553">
    <property type="component" value="Unassembled WGS sequence"/>
</dbReference>
<dbReference type="InterPro" id="IPR010610">
    <property type="entry name" value="EryCIII-like_C"/>
</dbReference>
<dbReference type="Pfam" id="PF06722">
    <property type="entry name" value="EryCIII-like_C"/>
    <property type="match status" value="1"/>
</dbReference>
<dbReference type="EMBL" id="JAOPKZ010000009">
    <property type="protein sequence ID" value="MCU5746260.1"/>
    <property type="molecule type" value="Genomic_DNA"/>
</dbReference>
<dbReference type="InterPro" id="IPR050426">
    <property type="entry name" value="Glycosyltransferase_28"/>
</dbReference>
<dbReference type="GO" id="GO:0016757">
    <property type="term" value="F:glycosyltransferase activity"/>
    <property type="evidence" value="ECO:0007669"/>
    <property type="project" value="UniProtKB-KW"/>
</dbReference>
<proteinExistence type="inferred from homology"/>
<keyword evidence="6" id="KW-0328">Glycosyltransferase</keyword>
<keyword evidence="7" id="KW-1185">Reference proteome</keyword>
<dbReference type="InterPro" id="IPR004276">
    <property type="entry name" value="GlycoTrans_28_N"/>
</dbReference>
<dbReference type="PANTHER" id="PTHR48050">
    <property type="entry name" value="STEROL 3-BETA-GLUCOSYLTRANSFERASE"/>
    <property type="match status" value="1"/>
</dbReference>
<sequence length="401" mass="45081">MSKVLVINVGSEGHVNPTISLMNYLTQQGEDIVYYASEQFADKLENTGVEVRTISTESIMTEFRAYGNENLFQVINGLLRTADIIIPRLLSDIESEHYDYVIYDSMFSLGWCIAQHMDIPSISLYTSFAESKATFDKKFNNMAKSLSEEELNTVDEIFSELKHHVESTYDVTIPSRYEVMYNPADLNISFMLKGFQPDLDLIPEDQFIFAGPSLRLNEKNLDVLDSIDESKPLIYISLGTVFNSNHVFFKQCVEAFTDLDVNVIMSVGHNNSIDDLGSLPDHFIVKNYVPQLAVLKKADLFLTHGGMNSTNEALVYKVPMMAFPQGADQPFVSKQIEGLQLGARMNSAETNAAAIKQEATALLNNLDLYKKNIQSINEQHPYTQPGYQVAAKAILDYVNKN</sequence>
<dbReference type="SUPFAM" id="SSF53756">
    <property type="entry name" value="UDP-Glycosyltransferase/glycogen phosphorylase"/>
    <property type="match status" value="1"/>
</dbReference>
<evidence type="ECO:0000313" key="7">
    <source>
        <dbReference type="Proteomes" id="UP001209553"/>
    </source>
</evidence>
<keyword evidence="2 6" id="KW-0808">Transferase</keyword>
<organism evidence="6 7">
    <name type="scientific">Staphylococcus marylandisciuri</name>
    <dbReference type="NCBI Taxonomy" id="2981529"/>
    <lineage>
        <taxon>Bacteria</taxon>
        <taxon>Bacillati</taxon>
        <taxon>Bacillota</taxon>
        <taxon>Bacilli</taxon>
        <taxon>Bacillales</taxon>
        <taxon>Staphylococcaceae</taxon>
        <taxon>Staphylococcus</taxon>
    </lineage>
</organism>
<evidence type="ECO:0000256" key="2">
    <source>
        <dbReference type="ARBA" id="ARBA00022679"/>
    </source>
</evidence>
<comment type="similarity">
    <text evidence="1">Belongs to the UDP-glycosyltransferase family.</text>
</comment>
<name>A0ABT2QQJ6_9STAP</name>
<evidence type="ECO:0000313" key="6">
    <source>
        <dbReference type="EMBL" id="MCU5746260.1"/>
    </source>
</evidence>
<dbReference type="CDD" id="cd03784">
    <property type="entry name" value="GT1_Gtf-like"/>
    <property type="match status" value="1"/>
</dbReference>
<dbReference type="RefSeq" id="WP_262855806.1">
    <property type="nucleotide sequence ID" value="NZ_JAOPKZ010000009.1"/>
</dbReference>
<dbReference type="EC" id="2.4.-.-" evidence="6"/>
<feature type="coiled-coil region" evidence="3">
    <location>
        <begin position="345"/>
        <end position="379"/>
    </location>
</feature>
<keyword evidence="3" id="KW-0175">Coiled coil</keyword>
<dbReference type="InterPro" id="IPR006326">
    <property type="entry name" value="UDPGT_MGT-like"/>
</dbReference>
<evidence type="ECO:0000259" key="5">
    <source>
        <dbReference type="Pfam" id="PF06722"/>
    </source>
</evidence>
<dbReference type="PANTHER" id="PTHR48050:SF13">
    <property type="entry name" value="STEROL 3-BETA-GLUCOSYLTRANSFERASE UGT80A2"/>
    <property type="match status" value="1"/>
</dbReference>
<evidence type="ECO:0000256" key="1">
    <source>
        <dbReference type="ARBA" id="ARBA00009995"/>
    </source>
</evidence>
<feature type="domain" description="Glycosyltransferase family 28 N-terminal" evidence="4">
    <location>
        <begin position="5"/>
        <end position="86"/>
    </location>
</feature>
<dbReference type="Pfam" id="PF03033">
    <property type="entry name" value="Glyco_transf_28"/>
    <property type="match status" value="1"/>
</dbReference>
<dbReference type="InterPro" id="IPR002213">
    <property type="entry name" value="UDP_glucos_trans"/>
</dbReference>
<feature type="domain" description="Erythromycin biosynthesis protein CIII-like C-terminal" evidence="5">
    <location>
        <begin position="253"/>
        <end position="378"/>
    </location>
</feature>
<dbReference type="NCBIfam" id="TIGR01426">
    <property type="entry name" value="MGT"/>
    <property type="match status" value="1"/>
</dbReference>